<dbReference type="AlphaFoldDB" id="A0A5B9MPN5"/>
<keyword evidence="2" id="KW-1185">Reference proteome</keyword>
<sequence>MLNNANDATSAPRRWQALSMVAIVFTVLFVATDRCIAEQRTIRLSVVDADTGEPVAARLYLQSSAEKPFYFQSDDASGSAVRYEKQNWINKRSVEYHTTVSAHRCSAAVPEGEYQLTVQRGKTYFPHTQTLTVGANDVELTVRLKRWADPQSRGWYSGDTHLHRTIQDLENVILAEDLNVALPLTNWVTIADRAPRAGDKNLSDIPDGLVTVDQTHVIWPRNTEYEIFTVAEQRHTLGALFVLGHRNALQLGVPPWRPVVQSVRSTDPGALFDMDKLDWPFAMVLPTIAPDALYELSNNHVWRTEFAFRNWNTPAPAYMQPPYGAGQGGHRQWIDYTLGMYYTLLNCGFRMPPSAGTANGVHPVPAGFGRVYVHQEDGFEFDDWLRGLRAGRSFVTTGPMLYATADEHDPGHVFRLSAPEAIPLAVDVLSEKRLSYGELLINGRPEVLLRPQNQRTAEGAFRSAFSLDVLPDRSGWFAVRFWQPHDDGQSRFVHSAPWYVEIGEEPVRPLAREKRYLVSRLENEMRRSQGIVPAAAMQEYERALAYYQSLDVFDDSADVAAAARPSAGETLKRWLDNMINDHRFDVDEVRLATGLSSAEAAEAIAQRADSAGSTGFRILPYPGGRHPRIGFLDGAIRPQRETKVSVFPPWDEGGYVVVDVPEAVFSNLGLTYLAHEHIPTIWTEQGIDLPRLEWSVDEDTLHVERKLPGGIVIESHVTEQSGAAAMQLKLTNGTKEKLTGLRVQVCVMLKGAIGFNSQEKLPSVTAPPFVAVRAANSNRWIITAWQPNHRVWTNPPVPCIHSDPIFPDCAPGQTVTVNGGLWFYEGDDIQSELDRLADQP</sequence>
<dbReference type="RefSeq" id="WP_147870046.1">
    <property type="nucleotide sequence ID" value="NZ_CP036264.1"/>
</dbReference>
<protein>
    <submittedName>
        <fullName evidence="1">Uncharacterized protein</fullName>
    </submittedName>
</protein>
<evidence type="ECO:0000313" key="2">
    <source>
        <dbReference type="Proteomes" id="UP000321353"/>
    </source>
</evidence>
<evidence type="ECO:0000313" key="1">
    <source>
        <dbReference type="EMBL" id="QEG00878.1"/>
    </source>
</evidence>
<dbReference type="EMBL" id="CP036264">
    <property type="protein sequence ID" value="QEG00878.1"/>
    <property type="molecule type" value="Genomic_DNA"/>
</dbReference>
<reference evidence="1 2" key="1">
    <citation type="submission" date="2019-02" db="EMBL/GenBank/DDBJ databases">
        <title>Planctomycetal bacteria perform biofilm scaping via a novel small molecule.</title>
        <authorList>
            <person name="Jeske O."/>
            <person name="Boedeker C."/>
            <person name="Wiegand S."/>
            <person name="Breitling P."/>
            <person name="Kallscheuer N."/>
            <person name="Jogler M."/>
            <person name="Rohde M."/>
            <person name="Petersen J."/>
            <person name="Medema M.H."/>
            <person name="Surup F."/>
            <person name="Jogler C."/>
        </authorList>
    </citation>
    <scope>NUCLEOTIDE SEQUENCE [LARGE SCALE GENOMIC DNA]</scope>
    <source>
        <strain evidence="1 2">Mal15</strain>
    </source>
</reference>
<organism evidence="1 2">
    <name type="scientific">Stieleria maiorica</name>
    <dbReference type="NCBI Taxonomy" id="2795974"/>
    <lineage>
        <taxon>Bacteria</taxon>
        <taxon>Pseudomonadati</taxon>
        <taxon>Planctomycetota</taxon>
        <taxon>Planctomycetia</taxon>
        <taxon>Pirellulales</taxon>
        <taxon>Pirellulaceae</taxon>
        <taxon>Stieleria</taxon>
    </lineage>
</organism>
<dbReference type="NCBIfam" id="NF038032">
    <property type="entry name" value="CehA_McbA_metalo"/>
    <property type="match status" value="1"/>
</dbReference>
<name>A0A5B9MPN5_9BACT</name>
<accession>A0A5B9MPN5</accession>
<proteinExistence type="predicted"/>
<dbReference type="KEGG" id="smam:Mal15_49540"/>
<dbReference type="Proteomes" id="UP000321353">
    <property type="component" value="Chromosome"/>
</dbReference>
<gene>
    <name evidence="1" type="ORF">Mal15_49540</name>
</gene>